<dbReference type="RefSeq" id="WP_101832908.1">
    <property type="nucleotide sequence ID" value="NZ_FZMO01000257.1"/>
</dbReference>
<dbReference type="Proteomes" id="UP000234331">
    <property type="component" value="Unassembled WGS sequence"/>
</dbReference>
<keyword evidence="2" id="KW-0812">Transmembrane</keyword>
<evidence type="ECO:0000256" key="1">
    <source>
        <dbReference type="SAM" id="MobiDB-lite"/>
    </source>
</evidence>
<evidence type="ECO:0000256" key="2">
    <source>
        <dbReference type="SAM" id="Phobius"/>
    </source>
</evidence>
<evidence type="ECO:0000259" key="3">
    <source>
        <dbReference type="Pfam" id="PF09990"/>
    </source>
</evidence>
<feature type="region of interest" description="Disordered" evidence="1">
    <location>
        <begin position="177"/>
        <end position="196"/>
    </location>
</feature>
<dbReference type="Pfam" id="PF09990">
    <property type="entry name" value="DUF2231"/>
    <property type="match status" value="1"/>
</dbReference>
<protein>
    <recommendedName>
        <fullName evidence="3">DUF2231 domain-containing protein</fullName>
    </recommendedName>
</protein>
<feature type="domain" description="DUF2231" evidence="3">
    <location>
        <begin position="8"/>
        <end position="169"/>
    </location>
</feature>
<gene>
    <name evidence="4" type="ORF">FRACA_330028</name>
</gene>
<keyword evidence="5" id="KW-1185">Reference proteome</keyword>
<proteinExistence type="predicted"/>
<dbReference type="OrthoDB" id="4864772at2"/>
<feature type="transmembrane region" description="Helical" evidence="2">
    <location>
        <begin position="134"/>
        <end position="156"/>
    </location>
</feature>
<feature type="transmembrane region" description="Helical" evidence="2">
    <location>
        <begin position="43"/>
        <end position="68"/>
    </location>
</feature>
<keyword evidence="2" id="KW-0472">Membrane</keyword>
<dbReference type="InterPro" id="IPR019251">
    <property type="entry name" value="DUF2231_TM"/>
</dbReference>
<keyword evidence="2" id="KW-1133">Transmembrane helix</keyword>
<feature type="transmembrane region" description="Helical" evidence="2">
    <location>
        <begin position="14"/>
        <end position="36"/>
    </location>
</feature>
<feature type="transmembrane region" description="Helical" evidence="2">
    <location>
        <begin position="88"/>
        <end position="106"/>
    </location>
</feature>
<name>A0A2I2KUT5_9ACTN</name>
<dbReference type="EMBL" id="FZMO01000257">
    <property type="protein sequence ID" value="SNQ49425.1"/>
    <property type="molecule type" value="Genomic_DNA"/>
</dbReference>
<reference evidence="4 5" key="1">
    <citation type="submission" date="2017-06" db="EMBL/GenBank/DDBJ databases">
        <authorList>
            <person name="Kim H.J."/>
            <person name="Triplett B.A."/>
        </authorList>
    </citation>
    <scope>NUCLEOTIDE SEQUENCE [LARGE SCALE GENOMIC DNA]</scope>
    <source>
        <strain evidence="4">FRACA_ARgP5</strain>
    </source>
</reference>
<dbReference type="AlphaFoldDB" id="A0A2I2KUT5"/>
<sequence>MGPTQINGLPAHPLLVHLVVVLVPLAALMAIVSALWPAARRRLGVLTPLVALVALVSVPLTTHAGEWLEARTPPDPLVARHAELGDQLLPWAAGLFVLAAAGWLWARRPVPDGQDQGRPASGHRAGVGDGLRGNAVMVVIAVLSVVVAVGSVVQVYRIGDSGAKAVWHGAYTSQVPVEPQVPPAREGQAPAPLRRR</sequence>
<organism evidence="4 5">
    <name type="scientific">Frankia canadensis</name>
    <dbReference type="NCBI Taxonomy" id="1836972"/>
    <lineage>
        <taxon>Bacteria</taxon>
        <taxon>Bacillati</taxon>
        <taxon>Actinomycetota</taxon>
        <taxon>Actinomycetes</taxon>
        <taxon>Frankiales</taxon>
        <taxon>Frankiaceae</taxon>
        <taxon>Frankia</taxon>
    </lineage>
</organism>
<accession>A0A2I2KUT5</accession>
<evidence type="ECO:0000313" key="4">
    <source>
        <dbReference type="EMBL" id="SNQ49425.1"/>
    </source>
</evidence>
<evidence type="ECO:0000313" key="5">
    <source>
        <dbReference type="Proteomes" id="UP000234331"/>
    </source>
</evidence>